<comment type="similarity">
    <text evidence="1">Belongs to the short-chain dehydrogenases/reductases (SDR) family.</text>
</comment>
<evidence type="ECO:0000313" key="4">
    <source>
        <dbReference type="Proteomes" id="UP000642284"/>
    </source>
</evidence>
<dbReference type="Gene3D" id="3.40.50.720">
    <property type="entry name" value="NAD(P)-binding Rossmann-like Domain"/>
    <property type="match status" value="1"/>
</dbReference>
<dbReference type="PRINTS" id="PR00081">
    <property type="entry name" value="GDHRDH"/>
</dbReference>
<dbReference type="EMBL" id="JACTVJ010000010">
    <property type="protein sequence ID" value="MBC9714836.1"/>
    <property type="molecule type" value="Genomic_DNA"/>
</dbReference>
<dbReference type="RefSeq" id="WP_187815297.1">
    <property type="nucleotide sequence ID" value="NZ_JACTVJ010000010.1"/>
</dbReference>
<dbReference type="PANTHER" id="PTHR24321:SF8">
    <property type="entry name" value="ESTRADIOL 17-BETA-DEHYDROGENASE 8-RELATED"/>
    <property type="match status" value="1"/>
</dbReference>
<accession>A0ABR7SK25</accession>
<evidence type="ECO:0000256" key="2">
    <source>
        <dbReference type="ARBA" id="ARBA00023002"/>
    </source>
</evidence>
<dbReference type="SUPFAM" id="SSF51735">
    <property type="entry name" value="NAD(P)-binding Rossmann-fold domains"/>
    <property type="match status" value="1"/>
</dbReference>
<proteinExistence type="inferred from homology"/>
<dbReference type="Proteomes" id="UP000642284">
    <property type="component" value="Unassembled WGS sequence"/>
</dbReference>
<dbReference type="Pfam" id="PF13561">
    <property type="entry name" value="adh_short_C2"/>
    <property type="match status" value="1"/>
</dbReference>
<name>A0ABR7SK25_9ACTN</name>
<dbReference type="CDD" id="cd05233">
    <property type="entry name" value="SDR_c"/>
    <property type="match status" value="1"/>
</dbReference>
<gene>
    <name evidence="3" type="ORF">H9Y04_19990</name>
</gene>
<sequence>MTTALVLGAAGGIGRAVVDRFARDGIGIVAVDRNPAVLRLPHVAAAFEGDATDAGLLAEAFDAAPEPPSVLVHALLWERRAPLAELTAEVWHRALDVGLVSAWQAAAELVRRKAEGPASVVLVGSVHAHGAAPGSAPYAVAKAGLGALARAPATEWGGLGVRTNVVEPGFVAVDRNAHRWQDPAEADRVRAAYPLGRLCTPEEIAEVVAFLAGPSSSYVNGVCLPVDGGALAVLPEVHVPGPADRRV</sequence>
<keyword evidence="2" id="KW-0560">Oxidoreductase</keyword>
<comment type="caution">
    <text evidence="3">The sequence shown here is derived from an EMBL/GenBank/DDBJ whole genome shotgun (WGS) entry which is preliminary data.</text>
</comment>
<dbReference type="InterPro" id="IPR020904">
    <property type="entry name" value="Sc_DH/Rdtase_CS"/>
</dbReference>
<evidence type="ECO:0000256" key="1">
    <source>
        <dbReference type="ARBA" id="ARBA00006484"/>
    </source>
</evidence>
<dbReference type="InterPro" id="IPR002347">
    <property type="entry name" value="SDR_fam"/>
</dbReference>
<protein>
    <submittedName>
        <fullName evidence="3">SDR family oxidoreductase</fullName>
    </submittedName>
</protein>
<evidence type="ECO:0000313" key="3">
    <source>
        <dbReference type="EMBL" id="MBC9714836.1"/>
    </source>
</evidence>
<dbReference type="PANTHER" id="PTHR24321">
    <property type="entry name" value="DEHYDROGENASES, SHORT CHAIN"/>
    <property type="match status" value="1"/>
</dbReference>
<keyword evidence="4" id="KW-1185">Reference proteome</keyword>
<dbReference type="InterPro" id="IPR036291">
    <property type="entry name" value="NAD(P)-bd_dom_sf"/>
</dbReference>
<dbReference type="PROSITE" id="PS00061">
    <property type="entry name" value="ADH_SHORT"/>
    <property type="match status" value="1"/>
</dbReference>
<organism evidence="3 4">
    <name type="scientific">Streptomyces polyasparticus</name>
    <dbReference type="NCBI Taxonomy" id="2767826"/>
    <lineage>
        <taxon>Bacteria</taxon>
        <taxon>Bacillati</taxon>
        <taxon>Actinomycetota</taxon>
        <taxon>Actinomycetes</taxon>
        <taxon>Kitasatosporales</taxon>
        <taxon>Streptomycetaceae</taxon>
        <taxon>Streptomyces</taxon>
    </lineage>
</organism>
<reference evidence="3 4" key="1">
    <citation type="submission" date="2020-08" db="EMBL/GenBank/DDBJ databases">
        <title>Genemic of Streptomyces polyaspartic.</title>
        <authorList>
            <person name="Liu W."/>
        </authorList>
    </citation>
    <scope>NUCLEOTIDE SEQUENCE [LARGE SCALE GENOMIC DNA]</scope>
    <source>
        <strain evidence="3 4">TRM66268-LWL</strain>
    </source>
</reference>